<evidence type="ECO:0000313" key="2">
    <source>
        <dbReference type="Proteomes" id="UP001647509"/>
    </source>
</evidence>
<proteinExistence type="predicted"/>
<reference evidence="1" key="1">
    <citation type="submission" date="2021-05" db="EMBL/GenBank/DDBJ databases">
        <title>Draft genomes of bacteria isolated from model marine particles.</title>
        <authorList>
            <person name="Datta M.S."/>
            <person name="Schwartzman J.A."/>
            <person name="Enke T.N."/>
            <person name="Saavedra J."/>
            <person name="Cermak N."/>
            <person name="Cordero O.X."/>
        </authorList>
    </citation>
    <scope>NUCLEOTIDE SEQUENCE</scope>
    <source>
        <strain evidence="1">I2M19</strain>
    </source>
</reference>
<name>A0ACC5U960_9FLAO</name>
<gene>
    <name evidence="1" type="ORF">KO493_09020</name>
</gene>
<comment type="caution">
    <text evidence="1">The sequence shown here is derived from an EMBL/GenBank/DDBJ whole genome shotgun (WGS) entry which is preliminary data.</text>
</comment>
<protein>
    <submittedName>
        <fullName evidence="1">Uncharacterized protein</fullName>
    </submittedName>
</protein>
<organism evidence="1 2">
    <name type="scientific">Pseudotamlana agarivorans</name>
    <dbReference type="NCBI Taxonomy" id="481183"/>
    <lineage>
        <taxon>Bacteria</taxon>
        <taxon>Pseudomonadati</taxon>
        <taxon>Bacteroidota</taxon>
        <taxon>Flavobacteriia</taxon>
        <taxon>Flavobacteriales</taxon>
        <taxon>Flavobacteriaceae</taxon>
        <taxon>Pseudotamlana</taxon>
    </lineage>
</organism>
<keyword evidence="2" id="KW-1185">Reference proteome</keyword>
<dbReference type="EMBL" id="JAHKPD010000013">
    <property type="protein sequence ID" value="MBU2950837.1"/>
    <property type="molecule type" value="Genomic_DNA"/>
</dbReference>
<dbReference type="Proteomes" id="UP001647509">
    <property type="component" value="Unassembled WGS sequence"/>
</dbReference>
<accession>A0ACC5U960</accession>
<sequence>MLARPINIVCHAMLLSVLVLWYHDFKAVQKTKTHAVNIIHKGISLTQPVNTVLVEVKDAKNHALSYYMDVESVTCGDSQCRVDRVRMYWDDLGRFNRIELPHGVHLEKAQGLQFSTADYLKLEMILKDENSGLKDFYKHELVSTVGGEGVDALSGATVFIEKSAYVEGAVWTCYTLWHWAHNDINDIIRIITGDDYSNLALEQLLEQEGYQKFAIEQLSRRHVYNEGLLNAIIEVNQVRPELLRTSLAYLETLPKQDFDTAIKRFYQGLPECNHLEFFKSMIQSEQVYPADFFSVVKIKVSDLSFQEIHLLLEVFRSKIEIDSVAMEQLVQLLHQNDFLKAREVYYFLKTQDLTENQGKVLLAFYEANKTRL</sequence>
<evidence type="ECO:0000313" key="1">
    <source>
        <dbReference type="EMBL" id="MBU2950837.1"/>
    </source>
</evidence>